<protein>
    <recommendedName>
        <fullName evidence="3">TonB-dependent receptor plug domain-containing protein</fullName>
    </recommendedName>
</protein>
<dbReference type="eggNOG" id="COG1629">
    <property type="taxonomic scope" value="Bacteria"/>
</dbReference>
<name>A4CM13_ROBBH</name>
<dbReference type="Pfam" id="PF13620">
    <property type="entry name" value="CarboxypepD_reg"/>
    <property type="match status" value="1"/>
</dbReference>
<dbReference type="OrthoDB" id="603275at2"/>
<accession>A4CM13</accession>
<dbReference type="STRING" id="313596.RB2501_10282"/>
<dbReference type="AlphaFoldDB" id="A4CM13"/>
<dbReference type="SUPFAM" id="SSF56935">
    <property type="entry name" value="Porins"/>
    <property type="match status" value="1"/>
</dbReference>
<organism evidence="1 2">
    <name type="scientific">Robiginitalea biformata (strain ATCC BAA-864 / DSM 15991 / KCTC 12146 / HTCC2501)</name>
    <dbReference type="NCBI Taxonomy" id="313596"/>
    <lineage>
        <taxon>Bacteria</taxon>
        <taxon>Pseudomonadati</taxon>
        <taxon>Bacteroidota</taxon>
        <taxon>Flavobacteriia</taxon>
        <taxon>Flavobacteriales</taxon>
        <taxon>Flavobacteriaceae</taxon>
        <taxon>Robiginitalea</taxon>
    </lineage>
</organism>
<sequence>MSDRRGIGRFGVAISIFCISFHVSGQQQIQGHVRDSLNIPVSHVSVVLSGASDSLIIDYAYSGPSGGYRLECPGAGRYSVTFRSLGYRTRSVRLHCPGHPHLAPRILNTTLFPAPLELDTVYVAPPPAVHVHGDTVDISVRQFRRGNEPAVADLLKLLPGISVDAEGVVRVNGRPVEKVLIGGDDLFGNGYQLLTRNLDAEVIDRVQVIRNYDSNPLLAGLRQVQGVALNLELKDSVGASVFGRWVSLKGMPAGFGQMLHAAKIASRSKQFAIADLNNTGRDATGELYELLYPEQLTGETFVGDKASLRTRLGNPNPWGSLQEFRYEANEAETFAGSARFEAGAANKLHFLLVYSGDETRAGASTSEDYRAGGADFRNSETMAYRGFERAGMARAGLVRELAGMRLEWVNTLKYSVFGERQTGEFNGRAVGGSAREVRSGLDSRLTWTRRLDARSALQVTGRYVTDRMPFRQWIPDISGSGSSNLPGVDGFIEQKSRNHLGFLGVEATCFRKASSGMLQGTVGVTHRAENLVFPPYDWFHMGGFGNGLFTAYMRGEIEQSFGKQLQLLAGGALVFGRNRYSGEDAFYTSYLNLLPKIRLTWNPNDLNTLSFSYSLGAEPSGLQEHAGAYFLMGYRNIRRGVGEFFLGRSHRFLFNYQFGDWGNSTMLRASLAVNREDRCLGSFRVVWPQFTVDSQQRFDRATSVSLGASGNWFVPGLESNLKAEYHLSRRIFQDRINFALRSLEGLSTRWGAAWRTAWDRGFNLHAGSRWNWSATRGDWRNTAQSSEYFLDLEFRPRPDWFLTLKSRREAFRGSGKPAIAWFSDLDVRYRPRAGQLAYRLGVRNLFNTRSYRTVFPTDTGEVTSTLNLLPRLIALEAEFRF</sequence>
<gene>
    <name evidence="1" type="ordered locus">RB2501_10282</name>
</gene>
<dbReference type="KEGG" id="rbi:RB2501_10282"/>
<dbReference type="EMBL" id="CP001712">
    <property type="protein sequence ID" value="EAR14705.1"/>
    <property type="molecule type" value="Genomic_DNA"/>
</dbReference>
<dbReference type="InterPro" id="IPR008969">
    <property type="entry name" value="CarboxyPept-like_regulatory"/>
</dbReference>
<dbReference type="Proteomes" id="UP000009049">
    <property type="component" value="Chromosome"/>
</dbReference>
<dbReference type="SUPFAM" id="SSF49464">
    <property type="entry name" value="Carboxypeptidase regulatory domain-like"/>
    <property type="match status" value="1"/>
</dbReference>
<keyword evidence="2" id="KW-1185">Reference proteome</keyword>
<evidence type="ECO:0000313" key="2">
    <source>
        <dbReference type="Proteomes" id="UP000009049"/>
    </source>
</evidence>
<dbReference type="RefSeq" id="WP_015754026.1">
    <property type="nucleotide sequence ID" value="NC_013222.1"/>
</dbReference>
<evidence type="ECO:0000313" key="1">
    <source>
        <dbReference type="EMBL" id="EAR14705.1"/>
    </source>
</evidence>
<evidence type="ECO:0008006" key="3">
    <source>
        <dbReference type="Google" id="ProtNLM"/>
    </source>
</evidence>
<dbReference type="HOGENOM" id="CLU_012729_1_0_10"/>
<proteinExistence type="predicted"/>
<reference evidence="1 2" key="1">
    <citation type="journal article" date="2009" name="J. Bacteriol.">
        <title>Complete genome sequence of Robiginitalea biformata HTCC2501.</title>
        <authorList>
            <person name="Oh H.M."/>
            <person name="Giovannoni S.J."/>
            <person name="Lee K."/>
            <person name="Ferriera S."/>
            <person name="Johnson J."/>
            <person name="Cho J.C."/>
        </authorList>
    </citation>
    <scope>NUCLEOTIDE SEQUENCE [LARGE SCALE GENOMIC DNA]</scope>
    <source>
        <strain evidence="2">ATCC BAA-864 / HTCC2501 / KCTC 12146</strain>
    </source>
</reference>